<comment type="similarity">
    <text evidence="1">Belongs to the peptidase S45 family.</text>
</comment>
<dbReference type="Gene3D" id="2.30.120.10">
    <property type="match status" value="1"/>
</dbReference>
<keyword evidence="6" id="KW-0479">Metal-binding</keyword>
<dbReference type="InterPro" id="IPR043147">
    <property type="entry name" value="Penicillin_amidase_A-knob"/>
</dbReference>
<evidence type="ECO:0000256" key="2">
    <source>
        <dbReference type="ARBA" id="ARBA00022729"/>
    </source>
</evidence>
<keyword evidence="6" id="KW-0106">Calcium</keyword>
<evidence type="ECO:0000256" key="4">
    <source>
        <dbReference type="ARBA" id="ARBA00023145"/>
    </source>
</evidence>
<dbReference type="SUPFAM" id="SSF56235">
    <property type="entry name" value="N-terminal nucleophile aminohydrolases (Ntn hydrolases)"/>
    <property type="match status" value="1"/>
</dbReference>
<feature type="binding site" evidence="6">
    <location>
        <position position="243"/>
    </location>
    <ligand>
        <name>Ca(2+)</name>
        <dbReference type="ChEBI" id="CHEBI:29108"/>
    </ligand>
</feature>
<dbReference type="PIRSF" id="PIRSF001227">
    <property type="entry name" value="Pen_acylase"/>
    <property type="match status" value="1"/>
</dbReference>
<reference evidence="7" key="1">
    <citation type="journal article" date="2010" name="ISME J.">
        <title>Metagenome of the Mediterranean deep chlorophyll maximum studied by direct and fosmid library 454 pyrosequencing.</title>
        <authorList>
            <person name="Ghai R."/>
            <person name="Martin-Cuadrado A.B."/>
            <person name="Molto A.G."/>
            <person name="Heredia I.G."/>
            <person name="Cabrera R."/>
            <person name="Martin J."/>
            <person name="Verdu M."/>
            <person name="Deschamps P."/>
            <person name="Moreira D."/>
            <person name="Lopez-Garcia P."/>
            <person name="Mira A."/>
            <person name="Rodriguez-Valera F."/>
        </authorList>
    </citation>
    <scope>NUCLEOTIDE SEQUENCE</scope>
</reference>
<dbReference type="GO" id="GO:0017000">
    <property type="term" value="P:antibiotic biosynthetic process"/>
    <property type="evidence" value="ECO:0007669"/>
    <property type="project" value="InterPro"/>
</dbReference>
<dbReference type="Gene3D" id="1.10.439.10">
    <property type="entry name" value="Penicillin Amidohydrolase, domain 1"/>
    <property type="match status" value="1"/>
</dbReference>
<proteinExistence type="inferred from homology"/>
<dbReference type="InterPro" id="IPR002692">
    <property type="entry name" value="S45"/>
</dbReference>
<accession>D6PCG0</accession>
<evidence type="ECO:0000256" key="3">
    <source>
        <dbReference type="ARBA" id="ARBA00022801"/>
    </source>
</evidence>
<dbReference type="MEROPS" id="S45.002"/>
<sequence>MNTSNIEIVRDKWGVPHIYGKTDKEAAYGLAWAHAEDDFVTIQKTFLPAKGLLGSLDGIRGVVLDYAVELLKSREVANRELKNLPPEGLNVIYGYLEGLNAYASKFPEEILVKGSFPLSIYDYLTGLNLMLHLFSDTGDIIGQLLSNSINPIDEMSGVDNIGSSIGSNGFAFNSLKTTDGKSYLNINTHQPLEGPFAWYEAHVNSDEGWNMLGGLFPGLPLPVIGTNDNLGWTHTYNYPDMNDVFQLVINPKNKNQYKLDGQWEDFEIKNVSLKVKSFLGIKIRVGRKIIWSKFGPVIKNKKGYFAFFSQSLNNISAIEQWLKMNKATNFKEFEDALKLLGIPRFNIVYADKEDNIFYMSNARLSVRDESINWRNLIIGDTSSIILGDYHPYEDLPKLLNPPSGYIFNTNNSPFNSTSKEYNLSEENYIPTFSYREKENNRSLRFMEIIKDYDKLNFDDFKDIKYDQQYPDSLAYVGNIDKIFTLENVDQNLSDVHNIIKNWNKKGGYNNLGAAQWSLFYRFMLDILSENELKVTDEIPVNLFIEALSKAKKHLIKYFDRVDILLGDLQIHTRGDISFPVSGLIDMIAPTYVTTYKDGTYRSVSGESYIMLVQYSNSDVQIETVLPYGNSNDPLSPHYTDQMQLYIDKKTKKMTLDKESIYKNAASVYNPN</sequence>
<keyword evidence="3" id="KW-0378">Hydrolase</keyword>
<dbReference type="GO" id="GO:0016811">
    <property type="term" value="F:hydrolase activity, acting on carbon-nitrogen (but not peptide) bonds, in linear amides"/>
    <property type="evidence" value="ECO:0007669"/>
    <property type="project" value="InterPro"/>
</dbReference>
<feature type="active site" description="Nucleophile" evidence="5">
    <location>
        <position position="167"/>
    </location>
</feature>
<dbReference type="EMBL" id="GU942981">
    <property type="protein sequence ID" value="ADD93411.1"/>
    <property type="molecule type" value="Genomic_DNA"/>
</dbReference>
<dbReference type="Gene3D" id="1.10.1400.10">
    <property type="match status" value="1"/>
</dbReference>
<keyword evidence="2" id="KW-0732">Signal</keyword>
<dbReference type="InterPro" id="IPR043146">
    <property type="entry name" value="Penicillin_amidase_N_B-knob"/>
</dbReference>
<evidence type="ECO:0000256" key="1">
    <source>
        <dbReference type="ARBA" id="ARBA00006586"/>
    </source>
</evidence>
<dbReference type="Pfam" id="PF01804">
    <property type="entry name" value="Penicil_amidase"/>
    <property type="match status" value="1"/>
</dbReference>
<organism evidence="7">
    <name type="scientific">uncultured marine bacterium MedDCM-OCT-S04-C102</name>
    <dbReference type="NCBI Taxonomy" id="743048"/>
    <lineage>
        <taxon>Bacteria</taxon>
        <taxon>environmental samples</taxon>
    </lineage>
</organism>
<dbReference type="PANTHER" id="PTHR34218">
    <property type="entry name" value="PEPTIDASE S45 PENICILLIN AMIDASE"/>
    <property type="match status" value="1"/>
</dbReference>
<feature type="binding site" evidence="6">
    <location>
        <position position="240"/>
    </location>
    <ligand>
        <name>Ca(2+)</name>
        <dbReference type="ChEBI" id="CHEBI:29108"/>
    </ligand>
</feature>
<dbReference type="InterPro" id="IPR014395">
    <property type="entry name" value="Pen/GL7ACA/AHL_acylase"/>
</dbReference>
<dbReference type="AlphaFoldDB" id="D6PCG0"/>
<evidence type="ECO:0000313" key="7">
    <source>
        <dbReference type="EMBL" id="ADD93411.1"/>
    </source>
</evidence>
<dbReference type="InterPro" id="IPR023343">
    <property type="entry name" value="Penicillin_amidase_dom1"/>
</dbReference>
<dbReference type="InterPro" id="IPR029055">
    <property type="entry name" value="Ntn_hydrolases_N"/>
</dbReference>
<protein>
    <submittedName>
        <fullName evidence="7">Peptidase S45 penicillin amidase</fullName>
    </submittedName>
</protein>
<comment type="cofactor">
    <cofactor evidence="6">
        <name>Ca(2+)</name>
        <dbReference type="ChEBI" id="CHEBI:29108"/>
    </cofactor>
    <text evidence="6">Binds 1 Ca(2+) ion per dimer.</text>
</comment>
<dbReference type="PANTHER" id="PTHR34218:SF3">
    <property type="entry name" value="ACYL-HOMOSERINE LACTONE ACYLASE PVDQ"/>
    <property type="match status" value="1"/>
</dbReference>
<evidence type="ECO:0000256" key="6">
    <source>
        <dbReference type="PIRSR" id="PIRSR001227-2"/>
    </source>
</evidence>
<dbReference type="GO" id="GO:0046872">
    <property type="term" value="F:metal ion binding"/>
    <property type="evidence" value="ECO:0007669"/>
    <property type="project" value="UniProtKB-KW"/>
</dbReference>
<dbReference type="Gene3D" id="3.60.20.10">
    <property type="entry name" value="Glutamine Phosphoribosylpyrophosphate, subunit 1, domain 1"/>
    <property type="match status" value="1"/>
</dbReference>
<name>D6PCG0_9BACT</name>
<keyword evidence="4" id="KW-0865">Zymogen</keyword>
<evidence type="ECO:0000256" key="5">
    <source>
        <dbReference type="PIRSR" id="PIRSR001227-1"/>
    </source>
</evidence>